<accession>A0A6I2L067</accession>
<dbReference type="GO" id="GO:0005829">
    <property type="term" value="C:cytosol"/>
    <property type="evidence" value="ECO:0007669"/>
    <property type="project" value="TreeGrafter"/>
</dbReference>
<dbReference type="PANTHER" id="PTHR48111">
    <property type="entry name" value="REGULATOR OF RPOS"/>
    <property type="match status" value="1"/>
</dbReference>
<dbReference type="Gene3D" id="6.10.250.690">
    <property type="match status" value="1"/>
</dbReference>
<evidence type="ECO:0000256" key="5">
    <source>
        <dbReference type="PROSITE-ProRule" id="PRU01091"/>
    </source>
</evidence>
<evidence type="ECO:0000256" key="4">
    <source>
        <dbReference type="PROSITE-ProRule" id="PRU00169"/>
    </source>
</evidence>
<keyword evidence="3" id="KW-0804">Transcription</keyword>
<evidence type="ECO:0000256" key="3">
    <source>
        <dbReference type="ARBA" id="ARBA00023163"/>
    </source>
</evidence>
<sequence>MRLLLIEDDPMIGESMEEVLRRDNYAVDWVRDGDSGMLALRQDVYDLLLLDLGLPKKQGMQVLKHYRAQGGAAPVLIVSARDATASRVEGLDSGADDYLVKPFDVDELLARIRALLRRGKAPNQAVVHYRGLQVDMACHVASFNGQPLHLPAREFAVLRALLDSPGSVVPKIQLEERIYGWGEEIESNTIDVYIHHLRKKLGTGFIQNVRGVGYKLAAA</sequence>
<evidence type="ECO:0000313" key="9">
    <source>
        <dbReference type="Proteomes" id="UP000433309"/>
    </source>
</evidence>
<feature type="DNA-binding region" description="OmpR/PhoB-type" evidence="5">
    <location>
        <begin position="124"/>
        <end position="218"/>
    </location>
</feature>
<dbReference type="SUPFAM" id="SSF52172">
    <property type="entry name" value="CheY-like"/>
    <property type="match status" value="1"/>
</dbReference>
<dbReference type="InterPro" id="IPR011006">
    <property type="entry name" value="CheY-like_superfamily"/>
</dbReference>
<comment type="caution">
    <text evidence="8">The sequence shown here is derived from an EMBL/GenBank/DDBJ whole genome shotgun (WGS) entry which is preliminary data.</text>
</comment>
<keyword evidence="4" id="KW-0597">Phosphoprotein</keyword>
<dbReference type="PANTHER" id="PTHR48111:SF67">
    <property type="entry name" value="TRANSCRIPTIONAL REGULATORY PROTEIN TCTD"/>
    <property type="match status" value="1"/>
</dbReference>
<dbReference type="InterPro" id="IPR001867">
    <property type="entry name" value="OmpR/PhoB-type_DNA-bd"/>
</dbReference>
<dbReference type="Gene3D" id="3.40.50.2300">
    <property type="match status" value="1"/>
</dbReference>
<keyword evidence="9" id="KW-1185">Reference proteome</keyword>
<dbReference type="GO" id="GO:0000976">
    <property type="term" value="F:transcription cis-regulatory region binding"/>
    <property type="evidence" value="ECO:0007669"/>
    <property type="project" value="TreeGrafter"/>
</dbReference>
<feature type="domain" description="Response regulatory" evidence="6">
    <location>
        <begin position="2"/>
        <end position="116"/>
    </location>
</feature>
<dbReference type="GO" id="GO:0032993">
    <property type="term" value="C:protein-DNA complex"/>
    <property type="evidence" value="ECO:0007669"/>
    <property type="project" value="TreeGrafter"/>
</dbReference>
<organism evidence="8 9">
    <name type="scientific">Duganella guangzhouensis</name>
    <dbReference type="NCBI Taxonomy" id="2666084"/>
    <lineage>
        <taxon>Bacteria</taxon>
        <taxon>Pseudomonadati</taxon>
        <taxon>Pseudomonadota</taxon>
        <taxon>Betaproteobacteria</taxon>
        <taxon>Burkholderiales</taxon>
        <taxon>Oxalobacteraceae</taxon>
        <taxon>Telluria group</taxon>
        <taxon>Duganella</taxon>
    </lineage>
</organism>
<dbReference type="GO" id="GO:0000156">
    <property type="term" value="F:phosphorelay response regulator activity"/>
    <property type="evidence" value="ECO:0007669"/>
    <property type="project" value="TreeGrafter"/>
</dbReference>
<dbReference type="PROSITE" id="PS51755">
    <property type="entry name" value="OMPR_PHOB"/>
    <property type="match status" value="1"/>
</dbReference>
<evidence type="ECO:0000256" key="1">
    <source>
        <dbReference type="ARBA" id="ARBA00023015"/>
    </source>
</evidence>
<dbReference type="GO" id="GO:0006355">
    <property type="term" value="P:regulation of DNA-templated transcription"/>
    <property type="evidence" value="ECO:0007669"/>
    <property type="project" value="InterPro"/>
</dbReference>
<dbReference type="InterPro" id="IPR001789">
    <property type="entry name" value="Sig_transdc_resp-reg_receiver"/>
</dbReference>
<keyword evidence="1" id="KW-0805">Transcription regulation</keyword>
<dbReference type="Pfam" id="PF00072">
    <property type="entry name" value="Response_reg"/>
    <property type="match status" value="1"/>
</dbReference>
<evidence type="ECO:0000313" key="8">
    <source>
        <dbReference type="EMBL" id="MRW89926.1"/>
    </source>
</evidence>
<dbReference type="Pfam" id="PF00486">
    <property type="entry name" value="Trans_reg_C"/>
    <property type="match status" value="1"/>
</dbReference>
<proteinExistence type="predicted"/>
<dbReference type="RefSeq" id="WP_154375125.1">
    <property type="nucleotide sequence ID" value="NZ_WKJK01000003.1"/>
</dbReference>
<dbReference type="EMBL" id="WKJK01000003">
    <property type="protein sequence ID" value="MRW89926.1"/>
    <property type="molecule type" value="Genomic_DNA"/>
</dbReference>
<dbReference type="PROSITE" id="PS50110">
    <property type="entry name" value="RESPONSE_REGULATORY"/>
    <property type="match status" value="1"/>
</dbReference>
<feature type="modified residue" description="4-aspartylphosphate" evidence="4">
    <location>
        <position position="51"/>
    </location>
</feature>
<gene>
    <name evidence="8" type="ORF">GJ699_08020</name>
</gene>
<evidence type="ECO:0000259" key="7">
    <source>
        <dbReference type="PROSITE" id="PS51755"/>
    </source>
</evidence>
<name>A0A6I2L067_9BURK</name>
<dbReference type="AlphaFoldDB" id="A0A6I2L067"/>
<protein>
    <submittedName>
        <fullName evidence="8">Response regulator</fullName>
    </submittedName>
</protein>
<dbReference type="CDD" id="cd00383">
    <property type="entry name" value="trans_reg_C"/>
    <property type="match status" value="1"/>
</dbReference>
<evidence type="ECO:0000256" key="2">
    <source>
        <dbReference type="ARBA" id="ARBA00023125"/>
    </source>
</evidence>
<reference evidence="8 9" key="1">
    <citation type="submission" date="2019-11" db="EMBL/GenBank/DDBJ databases">
        <title>Novel species isolated from a subtropical stream in China.</title>
        <authorList>
            <person name="Lu H."/>
        </authorList>
    </citation>
    <scope>NUCLEOTIDE SEQUENCE [LARGE SCALE GENOMIC DNA]</scope>
    <source>
        <strain evidence="8 9">FT80W</strain>
    </source>
</reference>
<dbReference type="InterPro" id="IPR039420">
    <property type="entry name" value="WalR-like"/>
</dbReference>
<keyword evidence="2 5" id="KW-0238">DNA-binding</keyword>
<feature type="domain" description="OmpR/PhoB-type" evidence="7">
    <location>
        <begin position="124"/>
        <end position="218"/>
    </location>
</feature>
<dbReference type="Gene3D" id="1.10.10.10">
    <property type="entry name" value="Winged helix-like DNA-binding domain superfamily/Winged helix DNA-binding domain"/>
    <property type="match status" value="1"/>
</dbReference>
<dbReference type="SMART" id="SM00862">
    <property type="entry name" value="Trans_reg_C"/>
    <property type="match status" value="1"/>
</dbReference>
<dbReference type="Proteomes" id="UP000433309">
    <property type="component" value="Unassembled WGS sequence"/>
</dbReference>
<dbReference type="SMART" id="SM00448">
    <property type="entry name" value="REC"/>
    <property type="match status" value="1"/>
</dbReference>
<evidence type="ECO:0000259" key="6">
    <source>
        <dbReference type="PROSITE" id="PS50110"/>
    </source>
</evidence>
<dbReference type="InterPro" id="IPR036388">
    <property type="entry name" value="WH-like_DNA-bd_sf"/>
</dbReference>